<dbReference type="Proteomes" id="UP001433268">
    <property type="component" value="Unassembled WGS sequence"/>
</dbReference>
<feature type="region of interest" description="Disordered" evidence="2">
    <location>
        <begin position="494"/>
        <end position="515"/>
    </location>
</feature>
<comment type="caution">
    <text evidence="3">The sequence shown here is derived from an EMBL/GenBank/DDBJ whole genome shotgun (WGS) entry which is preliminary data.</text>
</comment>
<dbReference type="InterPro" id="IPR002110">
    <property type="entry name" value="Ankyrin_rpt"/>
</dbReference>
<feature type="repeat" description="ANK" evidence="1">
    <location>
        <begin position="431"/>
        <end position="463"/>
    </location>
</feature>
<reference evidence="3 4" key="1">
    <citation type="submission" date="2023-01" db="EMBL/GenBank/DDBJ databases">
        <title>Analysis of 21 Apiospora genomes using comparative genomics revels a genus with tremendous synthesis potential of carbohydrate active enzymes and secondary metabolites.</title>
        <authorList>
            <person name="Sorensen T."/>
        </authorList>
    </citation>
    <scope>NUCLEOTIDE SEQUENCE [LARGE SCALE GENOMIC DNA]</scope>
    <source>
        <strain evidence="3 4">CBS 114990</strain>
    </source>
</reference>
<evidence type="ECO:0000313" key="3">
    <source>
        <dbReference type="EMBL" id="KAK8090375.1"/>
    </source>
</evidence>
<dbReference type="RefSeq" id="XP_066673269.1">
    <property type="nucleotide sequence ID" value="XM_066809651.1"/>
</dbReference>
<evidence type="ECO:0008006" key="5">
    <source>
        <dbReference type="Google" id="ProtNLM"/>
    </source>
</evidence>
<evidence type="ECO:0000256" key="2">
    <source>
        <dbReference type="SAM" id="MobiDB-lite"/>
    </source>
</evidence>
<dbReference type="SUPFAM" id="SSF48403">
    <property type="entry name" value="Ankyrin repeat"/>
    <property type="match status" value="1"/>
</dbReference>
<organism evidence="3 4">
    <name type="scientific">Apiospora hydei</name>
    <dbReference type="NCBI Taxonomy" id="1337664"/>
    <lineage>
        <taxon>Eukaryota</taxon>
        <taxon>Fungi</taxon>
        <taxon>Dikarya</taxon>
        <taxon>Ascomycota</taxon>
        <taxon>Pezizomycotina</taxon>
        <taxon>Sordariomycetes</taxon>
        <taxon>Xylariomycetidae</taxon>
        <taxon>Amphisphaeriales</taxon>
        <taxon>Apiosporaceae</taxon>
        <taxon>Apiospora</taxon>
    </lineage>
</organism>
<proteinExistence type="predicted"/>
<dbReference type="InterPro" id="IPR036770">
    <property type="entry name" value="Ankyrin_rpt-contain_sf"/>
</dbReference>
<accession>A0ABR1X4M5</accession>
<evidence type="ECO:0000313" key="4">
    <source>
        <dbReference type="Proteomes" id="UP001433268"/>
    </source>
</evidence>
<dbReference type="EMBL" id="JAQQWN010000004">
    <property type="protein sequence ID" value="KAK8090375.1"/>
    <property type="molecule type" value="Genomic_DNA"/>
</dbReference>
<gene>
    <name evidence="3" type="ORF">PG997_005336</name>
</gene>
<keyword evidence="4" id="KW-1185">Reference proteome</keyword>
<dbReference type="Gene3D" id="1.25.40.20">
    <property type="entry name" value="Ankyrin repeat-containing domain"/>
    <property type="match status" value="1"/>
</dbReference>
<protein>
    <recommendedName>
        <fullName evidence="5">Ankyrin repeat protein</fullName>
    </recommendedName>
</protein>
<dbReference type="PROSITE" id="PS50088">
    <property type="entry name" value="ANK_REPEAT"/>
    <property type="match status" value="2"/>
</dbReference>
<dbReference type="SMART" id="SM00248">
    <property type="entry name" value="ANK"/>
    <property type="match status" value="3"/>
</dbReference>
<dbReference type="Pfam" id="PF12796">
    <property type="entry name" value="Ank_2"/>
    <property type="match status" value="1"/>
</dbReference>
<dbReference type="PROSITE" id="PS50297">
    <property type="entry name" value="ANK_REP_REGION"/>
    <property type="match status" value="2"/>
</dbReference>
<keyword evidence="1" id="KW-0040">ANK repeat</keyword>
<sequence length="515" mass="57829">MKEHDKDIENYIQHTLYIGDGQSSKQVRADLLCKASGVFMWVVLAVPILNKAFDAGGKHTLQHRLRQIPGDLHDLFRDMLTRDEHDRSELLSCIQWVLFAKEPLTPRRLYFAIISAVDPGSLTQCHSDEITDDDVKRFVLDKSKGLTELNTSLKIQFIHESVRDFLLKYNGLTEIWPDSLVNIEGQSHEVLKQACLAYISSDPVSLLRFPHPLPDASSPRGGDIILQLYHETPFLKYAVSNIMLHANEAKTKGFRQTQFLGTFPFDRWVTYHNLYQDYSGHQFSPASSGRSCFEPESEAFLTPIFAALACECLDAVEALFEQQLSMRTADSSLPNLPPLEVSDYRPVMRYYNGLSADDYSFDVYTPTGVVYYMVEAGDEISLAVYRATEQYDFKSLARSGFFLSFAAERGHNNMVKFLIEHGADISALDPVGWTPLLIALNLGHVDVAMTLIENGADVNTTNRGRSPLAVAISKEYHGVVALLIQRGAQRGSILLPDSDRKKKSPAWEPTTFPGP</sequence>
<name>A0ABR1X4M5_9PEZI</name>
<evidence type="ECO:0000256" key="1">
    <source>
        <dbReference type="PROSITE-ProRule" id="PRU00023"/>
    </source>
</evidence>
<feature type="repeat" description="ANK" evidence="1">
    <location>
        <begin position="403"/>
        <end position="430"/>
    </location>
</feature>
<dbReference type="GeneID" id="92042711"/>
<dbReference type="PANTHER" id="PTHR10039">
    <property type="entry name" value="AMELOGENIN"/>
    <property type="match status" value="1"/>
</dbReference>
<dbReference type="PANTHER" id="PTHR10039:SF5">
    <property type="entry name" value="NACHT DOMAIN-CONTAINING PROTEIN"/>
    <property type="match status" value="1"/>
</dbReference>